<dbReference type="Pfam" id="PF09611">
    <property type="entry name" value="Cas_Csy1"/>
    <property type="match status" value="1"/>
</dbReference>
<dbReference type="NCBIfam" id="TIGR02564">
    <property type="entry name" value="cas_Csy1"/>
    <property type="match status" value="1"/>
</dbReference>
<reference evidence="1 2" key="1">
    <citation type="submission" date="2018-05" db="EMBL/GenBank/DDBJ databases">
        <title>Leucothrix arctica sp. nov., isolated from Arctic seawater.</title>
        <authorList>
            <person name="Choi A."/>
            <person name="Baek K."/>
        </authorList>
    </citation>
    <scope>NUCLEOTIDE SEQUENCE [LARGE SCALE GENOMIC DNA]</scope>
    <source>
        <strain evidence="1 2">IMCC9719</strain>
    </source>
</reference>
<dbReference type="AlphaFoldDB" id="A0A317CG74"/>
<dbReference type="OrthoDB" id="9815616at2"/>
<accession>A0A317CG74</accession>
<evidence type="ECO:0000313" key="1">
    <source>
        <dbReference type="EMBL" id="PWQ97558.1"/>
    </source>
</evidence>
<gene>
    <name evidence="1" type="primary">csy1</name>
    <name evidence="1" type="ORF">DKT75_06460</name>
</gene>
<dbReference type="EMBL" id="QGKL01000019">
    <property type="protein sequence ID" value="PWQ97558.1"/>
    <property type="molecule type" value="Genomic_DNA"/>
</dbReference>
<organism evidence="1 2">
    <name type="scientific">Leucothrix arctica</name>
    <dbReference type="NCBI Taxonomy" id="1481894"/>
    <lineage>
        <taxon>Bacteria</taxon>
        <taxon>Pseudomonadati</taxon>
        <taxon>Pseudomonadota</taxon>
        <taxon>Gammaproteobacteria</taxon>
        <taxon>Thiotrichales</taxon>
        <taxon>Thiotrichaceae</taxon>
        <taxon>Leucothrix</taxon>
    </lineage>
</organism>
<evidence type="ECO:0000313" key="2">
    <source>
        <dbReference type="Proteomes" id="UP000245506"/>
    </source>
</evidence>
<dbReference type="RefSeq" id="WP_109822600.1">
    <property type="nucleotide sequence ID" value="NZ_QGKL01000019.1"/>
</dbReference>
<name>A0A317CG74_9GAMM</name>
<protein>
    <submittedName>
        <fullName evidence="1">Type I-F CRISPR-associated protein Csy1</fullName>
    </submittedName>
</protein>
<dbReference type="InterPro" id="IPR013397">
    <property type="entry name" value="CRISPR-assoc_prot_Csy1"/>
</dbReference>
<sequence length="415" mass="47092">MLDPAIQQFLDERKEVWLKKKIKSNTSAEEQADFERKAASTFSLSSWLPDAAKRAQQLSLVSHPGKFSHPSAKISPVIATAERKADGYLRTGNVEVGLDVFGNAAAMDVYKFLSIELKDKQTVLEHLEAQTPEIETQFSFPDTTFLEISDGLLAIKQSDENAVKTSGKVKQVYFPVDDDYHLLSILTPSNVMYKLKERINTLRFSDEAKEAREARKKNQYSELTLSDVFDLSVIGFGGTKPQNISVLNSQNGGAAYLLPSLPPKLEKRKIRRPKESFFKEVLWAKRYTEEFQTLHKLLVSDANNVHIRHKRDSVLRSIIYQVVDQVWTLRSLDAGWSNSESCDALPKPQKIWLDQQYGGDRKDDKACFDVISFELAKWLSKAYKDVVTKKKEVGLGDDQLPHFESIIDQCKEALL</sequence>
<dbReference type="Proteomes" id="UP000245506">
    <property type="component" value="Unassembled WGS sequence"/>
</dbReference>
<proteinExistence type="predicted"/>
<comment type="caution">
    <text evidence="1">The sequence shown here is derived from an EMBL/GenBank/DDBJ whole genome shotgun (WGS) entry which is preliminary data.</text>
</comment>
<keyword evidence="2" id="KW-1185">Reference proteome</keyword>